<dbReference type="VEuPathDB" id="ToxoDB:BESB_079540"/>
<reference evidence="2 3" key="1">
    <citation type="submission" date="2017-09" db="EMBL/GenBank/DDBJ databases">
        <title>Genome sequencing of Besnoitia besnoiti strain Bb-Ger1.</title>
        <authorList>
            <person name="Schares G."/>
            <person name="Venepally P."/>
            <person name="Lorenzi H.A."/>
        </authorList>
    </citation>
    <scope>NUCLEOTIDE SEQUENCE [LARGE SCALE GENOMIC DNA]</scope>
    <source>
        <strain evidence="2 3">Bb-Ger1</strain>
    </source>
</reference>
<gene>
    <name evidence="2" type="ORF">BESB_079540</name>
</gene>
<evidence type="ECO:0000313" key="3">
    <source>
        <dbReference type="Proteomes" id="UP000224006"/>
    </source>
</evidence>
<evidence type="ECO:0000256" key="1">
    <source>
        <dbReference type="SAM" id="MobiDB-lite"/>
    </source>
</evidence>
<evidence type="ECO:0000313" key="2">
    <source>
        <dbReference type="EMBL" id="PFH33738.1"/>
    </source>
</evidence>
<dbReference type="GeneID" id="40312881"/>
<feature type="region of interest" description="Disordered" evidence="1">
    <location>
        <begin position="117"/>
        <end position="145"/>
    </location>
</feature>
<comment type="caution">
    <text evidence="2">The sequence shown here is derived from an EMBL/GenBank/DDBJ whole genome shotgun (WGS) entry which is preliminary data.</text>
</comment>
<feature type="compositionally biased region" description="Basic and acidic residues" evidence="1">
    <location>
        <begin position="117"/>
        <end position="139"/>
    </location>
</feature>
<dbReference type="KEGG" id="bbes:BESB_079540"/>
<dbReference type="AlphaFoldDB" id="A0A2A9M5I4"/>
<name>A0A2A9M5I4_BESBE</name>
<organism evidence="2 3">
    <name type="scientific">Besnoitia besnoiti</name>
    <name type="common">Apicomplexan protozoan</name>
    <dbReference type="NCBI Taxonomy" id="94643"/>
    <lineage>
        <taxon>Eukaryota</taxon>
        <taxon>Sar</taxon>
        <taxon>Alveolata</taxon>
        <taxon>Apicomplexa</taxon>
        <taxon>Conoidasida</taxon>
        <taxon>Coccidia</taxon>
        <taxon>Eucoccidiorida</taxon>
        <taxon>Eimeriorina</taxon>
        <taxon>Sarcocystidae</taxon>
        <taxon>Besnoitia</taxon>
    </lineage>
</organism>
<accession>A0A2A9M5I4</accession>
<proteinExistence type="predicted"/>
<sequence>MAAKSPASCAGPPPTATAVVEPVAMGDSVAVDCLLQPANSWRRHVYPLKTVLSQIALEIENALARPARVVAFALHPEAKRGPHAPSSAPLALTSDLQSLGATAGGHLLLEVALRRTDEDDQTAAKEEAGLGSKEGDMQRPPRHAGCSMKCTPCARAEDAHDTEELAIGRSPPARSKLINPLLRLAMERWKAVSQGIARLLPTRALPSHASQPPSEHVLSPITRYGDRVRCASSYLARVLRQPPHMEIE</sequence>
<dbReference type="Proteomes" id="UP000224006">
    <property type="component" value="Chromosome VII"/>
</dbReference>
<dbReference type="EMBL" id="NWUJ01000008">
    <property type="protein sequence ID" value="PFH33738.1"/>
    <property type="molecule type" value="Genomic_DNA"/>
</dbReference>
<dbReference type="RefSeq" id="XP_029217747.1">
    <property type="nucleotide sequence ID" value="XM_029366316.1"/>
</dbReference>
<protein>
    <submittedName>
        <fullName evidence="2">Uncharacterized protein</fullName>
    </submittedName>
</protein>
<keyword evidence="3" id="KW-1185">Reference proteome</keyword>